<proteinExistence type="predicted"/>
<dbReference type="AlphaFoldDB" id="A0AA40ZQY0"/>
<dbReference type="EMBL" id="JACJMO010000002">
    <property type="protein sequence ID" value="MBM6856372.1"/>
    <property type="molecule type" value="Genomic_DNA"/>
</dbReference>
<dbReference type="Gene3D" id="2.60.120.260">
    <property type="entry name" value="Galactose-binding domain-like"/>
    <property type="match status" value="1"/>
</dbReference>
<dbReference type="RefSeq" id="WP_204970896.1">
    <property type="nucleotide sequence ID" value="NZ_JAAZTS010000002.1"/>
</dbReference>
<organism evidence="1 2">
    <name type="scientific">Caecibacteroides pullorum</name>
    <dbReference type="NCBI Taxonomy" id="2725562"/>
    <lineage>
        <taxon>Bacteria</taxon>
        <taxon>Pseudomonadati</taxon>
        <taxon>Bacteroidota</taxon>
        <taxon>Bacteroidia</taxon>
        <taxon>Bacteroidales</taxon>
        <taxon>Bacteroidaceae</taxon>
        <taxon>Caecibacteroides</taxon>
    </lineage>
</organism>
<comment type="caution">
    <text evidence="1">The sequence shown here is derived from an EMBL/GenBank/DDBJ whole genome shotgun (WGS) entry which is preliminary data.</text>
</comment>
<protein>
    <recommendedName>
        <fullName evidence="3">F5/8 type C domain</fullName>
    </recommendedName>
</protein>
<dbReference type="Proteomes" id="UP000698924">
    <property type="component" value="Unassembled WGS sequence"/>
</dbReference>
<reference evidence="1 2" key="1">
    <citation type="journal article" date="2021" name="Sci. Rep.">
        <title>The distribution of antibiotic resistance genes in chicken gut microbiota commensals.</title>
        <authorList>
            <person name="Juricova H."/>
            <person name="Matiasovicova J."/>
            <person name="Kubasova T."/>
            <person name="Cejkova D."/>
            <person name="Rychlik I."/>
        </authorList>
    </citation>
    <scope>NUCLEOTIDE SEQUENCE [LARGE SCALE GENOMIC DNA]</scope>
    <source>
        <strain evidence="1 2">An421</strain>
    </source>
</reference>
<evidence type="ECO:0008006" key="3">
    <source>
        <dbReference type="Google" id="ProtNLM"/>
    </source>
</evidence>
<evidence type="ECO:0000313" key="2">
    <source>
        <dbReference type="Proteomes" id="UP000698924"/>
    </source>
</evidence>
<sequence>MRKRVALFTFWMLFSFGVVYISLPSLPPDAAGNRIQLWSVLLHYRWSDPDRQKYEAARFLIDNMHYHYSYGKLNYVPREVEAWRQKTDSICQSLLANESSNEKRLSQIKTYREHQKNQILPKIEICVDSFPDIQELDSKFLIAHIDHAFEVWHHSKFAGQLSFNEFKEYILPYRSVGGYGFLNNGKELDSLFGKFLNADSCDTPQKMIHHYNQAINTLRDLNGKQEDRQDYGIYGLYSRGLHDCVDIANYACNILRSCGLPLSVEYNMCYRYFGGRHYHCSLYKSPKDTGYAFSPESDVPYKDSYNAEEVYNIYRMTYAAQKKSPYFLKSENEHIPQELADPCIIDVTPHYRKTVTLSLPFHEMIPNRLAYLAVFHKGPGGLLAVTWGNINVKSKAVLFEYAIPGMFYFPIYYENNRMKAFGRPFYVEEINGVGVPHYLAEKNDSSGKWSNLVLTRKCTYKPQMNEIAKQLVGGQFQAANREDFSDAVIQGEIEEIPEPFFQEKTLTNIGNYRYYRFKAPASYPHANISMLEWITDKSYGYKNVFPPNRIHILSPNDSILSLKDSCYVKLLEETGWEKMRHKTEYDGDMQTAPHSCETITLRLKNRQKATLVRFAPLNADNGIHAEDLYTLYYWTDEGWKRFGCQYARYEYVEFKDVPKGKLYWLSNMIRGTEELPFTISYGKQTFIY</sequence>
<accession>A0AA40ZQY0</accession>
<dbReference type="PANTHER" id="PTHR35532">
    <property type="entry name" value="SIMILAR TO POLYHYDROXYALKANOATE DEPOLYMERASE"/>
    <property type="match status" value="1"/>
</dbReference>
<evidence type="ECO:0000313" key="1">
    <source>
        <dbReference type="EMBL" id="MBM6856372.1"/>
    </source>
</evidence>
<keyword evidence="2" id="KW-1185">Reference proteome</keyword>
<name>A0AA40ZQY0_9BACT</name>
<dbReference type="PANTHER" id="PTHR35532:SF5">
    <property type="entry name" value="CARBOHYDRATE-BINDING DOMAIN-CONTAINING PROTEIN"/>
    <property type="match status" value="1"/>
</dbReference>
<gene>
    <name evidence="1" type="ORF">H6D15_01920</name>
</gene>